<feature type="domain" description="HD" evidence="3">
    <location>
        <begin position="20"/>
        <end position="175"/>
    </location>
</feature>
<evidence type="ECO:0000313" key="4">
    <source>
        <dbReference type="EMBL" id="BDX01836.1"/>
    </source>
</evidence>
<evidence type="ECO:0000259" key="3">
    <source>
        <dbReference type="Pfam" id="PF13023"/>
    </source>
</evidence>
<keyword evidence="1" id="KW-0479">Metal-binding</keyword>
<reference evidence="4 5" key="1">
    <citation type="submission" date="2023-01" db="EMBL/GenBank/DDBJ databases">
        <title>Complete genome sequence of Marinomonas pontica strain 200518_36.</title>
        <authorList>
            <person name="Ueki S."/>
            <person name="Gajardo G."/>
            <person name="Maruyama F."/>
        </authorList>
    </citation>
    <scope>NUCLEOTIDE SEQUENCE [LARGE SCALE GENOMIC DNA]</scope>
    <source>
        <strain evidence="4 5">200518_36</strain>
    </source>
</reference>
<dbReference type="Proteomes" id="UP001307608">
    <property type="component" value="Chromosome"/>
</dbReference>
<gene>
    <name evidence="4" type="ORF">MACH16_05840</name>
</gene>
<dbReference type="GO" id="GO:0016787">
    <property type="term" value="F:hydrolase activity"/>
    <property type="evidence" value="ECO:0007669"/>
    <property type="project" value="UniProtKB-KW"/>
</dbReference>
<dbReference type="InterPro" id="IPR006674">
    <property type="entry name" value="HD_domain"/>
</dbReference>
<organism evidence="4 5">
    <name type="scientific">Marinomonas pontica</name>
    <dbReference type="NCBI Taxonomy" id="264739"/>
    <lineage>
        <taxon>Bacteria</taxon>
        <taxon>Pseudomonadati</taxon>
        <taxon>Pseudomonadota</taxon>
        <taxon>Gammaproteobacteria</taxon>
        <taxon>Oceanospirillales</taxon>
        <taxon>Oceanospirillaceae</taxon>
        <taxon>Marinomonas</taxon>
    </lineage>
</organism>
<dbReference type="SUPFAM" id="SSF109604">
    <property type="entry name" value="HD-domain/PDEase-like"/>
    <property type="match status" value="1"/>
</dbReference>
<dbReference type="PANTHER" id="PTHR11845:SF13">
    <property type="entry name" value="5'-DEOXYNUCLEOTIDASE HDDC2"/>
    <property type="match status" value="1"/>
</dbReference>
<sequence length="185" mass="21226">MLDTKSSYAIEQQLHFLREIDQLKSVIRKSPLIDQSRRENSAEHSWHLAMYAFILKDRSDKEINIDRVIKMLLIHDIVEIDAGDHPIHETTDNSAQEEAEQQAAERIFGLLPTSQGEELKALWYEFEAAESNDAVFAKSLDRLQPLIHNVATEGGTWVEGKVTHEQVEQRYGSVISGGLRRFGRW</sequence>
<dbReference type="PANTHER" id="PTHR11845">
    <property type="entry name" value="5'-DEOXYNUCLEOTIDASE HDDC2"/>
    <property type="match status" value="1"/>
</dbReference>
<dbReference type="RefSeq" id="WP_338265209.1">
    <property type="nucleotide sequence ID" value="NZ_AP027271.1"/>
</dbReference>
<name>A0ABM8FCQ6_9GAMM</name>
<accession>A0ABM8FCQ6</accession>
<dbReference type="Gene3D" id="1.10.3210.10">
    <property type="entry name" value="Hypothetical protein af1432"/>
    <property type="match status" value="1"/>
</dbReference>
<evidence type="ECO:0000256" key="1">
    <source>
        <dbReference type="ARBA" id="ARBA00022723"/>
    </source>
</evidence>
<proteinExistence type="predicted"/>
<evidence type="ECO:0000313" key="5">
    <source>
        <dbReference type="Proteomes" id="UP001307608"/>
    </source>
</evidence>
<dbReference type="Pfam" id="PF13023">
    <property type="entry name" value="HD_3"/>
    <property type="match status" value="1"/>
</dbReference>
<dbReference type="InterPro" id="IPR039356">
    <property type="entry name" value="YfbR/HDDC2"/>
</dbReference>
<keyword evidence="5" id="KW-1185">Reference proteome</keyword>
<protein>
    <submittedName>
        <fullName evidence="4">Hydrolase</fullName>
    </submittedName>
</protein>
<keyword evidence="2 4" id="KW-0378">Hydrolase</keyword>
<dbReference type="EMBL" id="AP027271">
    <property type="protein sequence ID" value="BDX01836.1"/>
    <property type="molecule type" value="Genomic_DNA"/>
</dbReference>
<evidence type="ECO:0000256" key="2">
    <source>
        <dbReference type="ARBA" id="ARBA00022801"/>
    </source>
</evidence>